<dbReference type="NCBIfam" id="TIGR00756">
    <property type="entry name" value="PPR"/>
    <property type="match status" value="4"/>
</dbReference>
<dbReference type="InterPro" id="IPR002885">
    <property type="entry name" value="PPR_rpt"/>
</dbReference>
<dbReference type="GO" id="GO:0003723">
    <property type="term" value="F:RNA binding"/>
    <property type="evidence" value="ECO:0007669"/>
    <property type="project" value="InterPro"/>
</dbReference>
<comment type="similarity">
    <text evidence="1">Belongs to the PPR family. PCMP-H subfamily.</text>
</comment>
<dbReference type="InterPro" id="IPR011990">
    <property type="entry name" value="TPR-like_helical_dom_sf"/>
</dbReference>
<protein>
    <submittedName>
        <fullName evidence="4">Pentatricopeptide repeat</fullName>
    </submittedName>
</protein>
<keyword evidence="5" id="KW-1185">Reference proteome</keyword>
<dbReference type="PROSITE" id="PS51375">
    <property type="entry name" value="PPR"/>
    <property type="match status" value="4"/>
</dbReference>
<dbReference type="GO" id="GO:0009451">
    <property type="term" value="P:RNA modification"/>
    <property type="evidence" value="ECO:0007669"/>
    <property type="project" value="InterPro"/>
</dbReference>
<gene>
    <name evidence="4" type="ORF">RJ641_026178</name>
</gene>
<feature type="repeat" description="PPR" evidence="3">
    <location>
        <begin position="226"/>
        <end position="260"/>
    </location>
</feature>
<evidence type="ECO:0000313" key="5">
    <source>
        <dbReference type="Proteomes" id="UP001370490"/>
    </source>
</evidence>
<dbReference type="AlphaFoldDB" id="A0AAN8ZP84"/>
<dbReference type="EMBL" id="JBAMMX010000003">
    <property type="protein sequence ID" value="KAK6945076.1"/>
    <property type="molecule type" value="Genomic_DNA"/>
</dbReference>
<organism evidence="4 5">
    <name type="scientific">Dillenia turbinata</name>
    <dbReference type="NCBI Taxonomy" id="194707"/>
    <lineage>
        <taxon>Eukaryota</taxon>
        <taxon>Viridiplantae</taxon>
        <taxon>Streptophyta</taxon>
        <taxon>Embryophyta</taxon>
        <taxon>Tracheophyta</taxon>
        <taxon>Spermatophyta</taxon>
        <taxon>Magnoliopsida</taxon>
        <taxon>eudicotyledons</taxon>
        <taxon>Gunneridae</taxon>
        <taxon>Pentapetalae</taxon>
        <taxon>Dilleniales</taxon>
        <taxon>Dilleniaceae</taxon>
        <taxon>Dillenia</taxon>
    </lineage>
</organism>
<dbReference type="FunFam" id="1.25.40.10:FF:000417">
    <property type="entry name" value="Pentatricopeptide repeat-containing protein At4g38010"/>
    <property type="match status" value="1"/>
</dbReference>
<reference evidence="4 5" key="1">
    <citation type="submission" date="2023-12" db="EMBL/GenBank/DDBJ databases">
        <title>A high-quality genome assembly for Dillenia turbinata (Dilleniales).</title>
        <authorList>
            <person name="Chanderbali A."/>
        </authorList>
    </citation>
    <scope>NUCLEOTIDE SEQUENCE [LARGE SCALE GENOMIC DNA]</scope>
    <source>
        <strain evidence="4">LSX21</strain>
        <tissue evidence="4">Leaf</tissue>
    </source>
</reference>
<feature type="repeat" description="PPR" evidence="3">
    <location>
        <begin position="195"/>
        <end position="225"/>
    </location>
</feature>
<evidence type="ECO:0000256" key="2">
    <source>
        <dbReference type="ARBA" id="ARBA00022737"/>
    </source>
</evidence>
<dbReference type="FunFam" id="1.25.40.10:FF:000470">
    <property type="entry name" value="Pentatricopeptide repeat-containing protein At5g66520"/>
    <property type="match status" value="1"/>
</dbReference>
<feature type="repeat" description="PPR" evidence="3">
    <location>
        <begin position="327"/>
        <end position="361"/>
    </location>
</feature>
<feature type="repeat" description="PPR" evidence="3">
    <location>
        <begin position="94"/>
        <end position="128"/>
    </location>
</feature>
<evidence type="ECO:0000256" key="3">
    <source>
        <dbReference type="PROSITE-ProRule" id="PRU00708"/>
    </source>
</evidence>
<dbReference type="PANTHER" id="PTHR47926">
    <property type="entry name" value="PENTATRICOPEPTIDE REPEAT-CONTAINING PROTEIN"/>
    <property type="match status" value="1"/>
</dbReference>
<dbReference type="Pfam" id="PF12854">
    <property type="entry name" value="PPR_1"/>
    <property type="match status" value="1"/>
</dbReference>
<dbReference type="Pfam" id="PF13041">
    <property type="entry name" value="PPR_2"/>
    <property type="match status" value="3"/>
</dbReference>
<dbReference type="SUPFAM" id="SSF48452">
    <property type="entry name" value="TPR-like"/>
    <property type="match status" value="1"/>
</dbReference>
<accession>A0AAN8ZP84</accession>
<dbReference type="Gene3D" id="1.25.40.10">
    <property type="entry name" value="Tetratricopeptide repeat domain"/>
    <property type="match status" value="3"/>
</dbReference>
<evidence type="ECO:0000256" key="1">
    <source>
        <dbReference type="ARBA" id="ARBA00006643"/>
    </source>
</evidence>
<sequence>MLSSSSSLITSCSPLHIQPNSDPSYKALQNHPSLSLLSQCNSAKSLKQIHSQIIKSGLHNTQFALSKLVEFCAISSSGDLSYALLIFKSISNPNQIIWNTIIRGHCLKSYYILAVEFYVQMLSCGVEPNSYTFPFLLKSCAKITGTRIGKQVHGHVLKMGFVNDVFVHSSLVNMYAQIGELGYARLVFDKSSFRDAVSFTALITGYTSRGYLDKACQLFDEIPVRDVVSWNAIIAGYAQSGKFEEALAFYNKMLRARVQPNESTLLTVLSVCAQSSSLDIGKQIHSWIEDKGVEMKLRLNNGLIDMYSKCGDLETARNMFEGIKDKDVISWNVMIGGYAHLCRYKEALSLFQQMHLSDIEPNDVTFLNVLPACAYLGALEASLLEVESLLKEFRRADAKTVLSATMKYAAPAAAGGHGNFMSMHITKI</sequence>
<evidence type="ECO:0000313" key="4">
    <source>
        <dbReference type="EMBL" id="KAK6945076.1"/>
    </source>
</evidence>
<proteinExistence type="inferred from homology"/>
<dbReference type="FunFam" id="1.25.40.10:FF:000333">
    <property type="entry name" value="Pentatricopeptide repeat-containing protein"/>
    <property type="match status" value="1"/>
</dbReference>
<comment type="caution">
    <text evidence="4">The sequence shown here is derived from an EMBL/GenBank/DDBJ whole genome shotgun (WGS) entry which is preliminary data.</text>
</comment>
<keyword evidence="2" id="KW-0677">Repeat</keyword>
<name>A0AAN8ZP84_9MAGN</name>
<dbReference type="InterPro" id="IPR046960">
    <property type="entry name" value="PPR_At4g14850-like_plant"/>
</dbReference>
<dbReference type="PANTHER" id="PTHR47926:SF454">
    <property type="entry name" value="REPEAT-CONTAINING PROTEIN, PUTATIVE-RELATED"/>
    <property type="match status" value="1"/>
</dbReference>
<dbReference type="Proteomes" id="UP001370490">
    <property type="component" value="Unassembled WGS sequence"/>
</dbReference>